<evidence type="ECO:0000313" key="9">
    <source>
        <dbReference type="EMBL" id="AMK96588.1"/>
    </source>
</evidence>
<evidence type="ECO:0000256" key="5">
    <source>
        <dbReference type="ARBA" id="ARBA00022884"/>
    </source>
</evidence>
<proteinExistence type="inferred from homology"/>
<keyword evidence="4" id="KW-0699">rRNA-binding</keyword>
<dbReference type="GO" id="GO:0005762">
    <property type="term" value="C:mitochondrial large ribosomal subunit"/>
    <property type="evidence" value="ECO:0007669"/>
    <property type="project" value="TreeGrafter"/>
</dbReference>
<geneLocation type="plastid" evidence="9"/>
<evidence type="ECO:0000256" key="4">
    <source>
        <dbReference type="ARBA" id="ARBA00022730"/>
    </source>
</evidence>
<protein>
    <recommendedName>
        <fullName evidence="8">50S ribosomal protein L21, chloroplastic</fullName>
    </recommendedName>
</protein>
<dbReference type="GO" id="GO:0006412">
    <property type="term" value="P:translation"/>
    <property type="evidence" value="ECO:0007669"/>
    <property type="project" value="InterPro"/>
</dbReference>
<gene>
    <name evidence="9" type="primary">rpl21</name>
    <name evidence="9" type="ORF">Gvag_138</name>
</gene>
<evidence type="ECO:0000256" key="2">
    <source>
        <dbReference type="ARBA" id="ARBA00008563"/>
    </source>
</evidence>
<dbReference type="HAMAP" id="MF_01363">
    <property type="entry name" value="Ribosomal_bL21"/>
    <property type="match status" value="1"/>
</dbReference>
<dbReference type="EMBL" id="KT266787">
    <property type="protein sequence ID" value="AMK96588.1"/>
    <property type="molecule type" value="Genomic_DNA"/>
</dbReference>
<comment type="similarity">
    <text evidence="2">Belongs to the bacterial ribosomal protein bL21 family.</text>
</comment>
<evidence type="ECO:0000256" key="1">
    <source>
        <dbReference type="ARBA" id="ARBA00004474"/>
    </source>
</evidence>
<evidence type="ECO:0000256" key="3">
    <source>
        <dbReference type="ARBA" id="ARBA00022640"/>
    </source>
</evidence>
<evidence type="ECO:0000256" key="8">
    <source>
        <dbReference type="ARBA" id="ARBA00035397"/>
    </source>
</evidence>
<dbReference type="GO" id="GO:0003735">
    <property type="term" value="F:structural constituent of ribosome"/>
    <property type="evidence" value="ECO:0007669"/>
    <property type="project" value="InterPro"/>
</dbReference>
<evidence type="ECO:0000256" key="7">
    <source>
        <dbReference type="ARBA" id="ARBA00023274"/>
    </source>
</evidence>
<dbReference type="GeneID" id="27216115"/>
<dbReference type="InterPro" id="IPR018258">
    <property type="entry name" value="Ribosomal_bL21_CS"/>
</dbReference>
<dbReference type="InterPro" id="IPR036164">
    <property type="entry name" value="bL21-like_sf"/>
</dbReference>
<keyword evidence="7" id="KW-0687">Ribonucleoprotein</keyword>
<dbReference type="InterPro" id="IPR001787">
    <property type="entry name" value="Ribosomal_bL21"/>
</dbReference>
<organism evidence="9">
    <name type="scientific">Gelidium vagum</name>
    <name type="common">Red alga</name>
    <dbReference type="NCBI Taxonomy" id="35171"/>
    <lineage>
        <taxon>Eukaryota</taxon>
        <taxon>Rhodophyta</taxon>
        <taxon>Florideophyceae</taxon>
        <taxon>Rhodymeniophycidae</taxon>
        <taxon>Gelidiales</taxon>
        <taxon>Gelidiaceae</taxon>
        <taxon>Gelidium</taxon>
    </lineage>
</organism>
<reference evidence="9" key="1">
    <citation type="submission" date="2015-07" db="EMBL/GenBank/DDBJ databases">
        <title>Reconstructing the complex evolutionary history of mobile plasmids in red algal genomes.</title>
        <authorList>
            <person name="Lee J."/>
            <person name="Kim K.M."/>
            <person name="Yang E.C."/>
            <person name="Miller K.A."/>
            <person name="Boo S.M."/>
            <person name="Bhattacharya D."/>
            <person name="Yoon H.S."/>
        </authorList>
    </citation>
    <scope>NUCLEOTIDE SEQUENCE</scope>
</reference>
<name>A0A141SE70_GELVA</name>
<dbReference type="GO" id="GO:0009536">
    <property type="term" value="C:plastid"/>
    <property type="evidence" value="ECO:0007669"/>
    <property type="project" value="UniProtKB-SubCell"/>
</dbReference>
<dbReference type="GO" id="GO:0019843">
    <property type="term" value="F:rRNA binding"/>
    <property type="evidence" value="ECO:0007669"/>
    <property type="project" value="UniProtKB-KW"/>
</dbReference>
<evidence type="ECO:0000256" key="6">
    <source>
        <dbReference type="ARBA" id="ARBA00022980"/>
    </source>
</evidence>
<keyword evidence="3 9" id="KW-0934">Plastid</keyword>
<dbReference type="InterPro" id="IPR028909">
    <property type="entry name" value="bL21-like"/>
</dbReference>
<dbReference type="Pfam" id="PF00829">
    <property type="entry name" value="Ribosomal_L21p"/>
    <property type="match status" value="1"/>
</dbReference>
<keyword evidence="5" id="KW-0694">RNA-binding</keyword>
<accession>A0A141SE70</accession>
<dbReference type="SUPFAM" id="SSF141091">
    <property type="entry name" value="L21p-like"/>
    <property type="match status" value="1"/>
</dbReference>
<dbReference type="RefSeq" id="YP_009244346.1">
    <property type="nucleotide sequence ID" value="NC_029859.1"/>
</dbReference>
<dbReference type="PANTHER" id="PTHR21349">
    <property type="entry name" value="50S RIBOSOMAL PROTEIN L21"/>
    <property type="match status" value="1"/>
</dbReference>
<sequence length="105" mass="12142">MSYAIIEASGKQLWVEPGKFYDVNYTGGQPGDIIQFNRILLKHDKNKIEVGQPCIKSTYIKATILKHLKGRKITVFKMKPKKNQKVKHGHRQMLTRLLIHSINNE</sequence>
<dbReference type="PROSITE" id="PS01169">
    <property type="entry name" value="RIBOSOMAL_L21"/>
    <property type="match status" value="1"/>
</dbReference>
<comment type="subcellular location">
    <subcellularLocation>
        <location evidence="1">Plastid</location>
    </subcellularLocation>
</comment>
<dbReference type="AlphaFoldDB" id="A0A141SE70"/>
<keyword evidence="6 9" id="KW-0689">Ribosomal protein</keyword>
<dbReference type="NCBIfam" id="TIGR00061">
    <property type="entry name" value="L21"/>
    <property type="match status" value="1"/>
</dbReference>
<dbReference type="PANTHER" id="PTHR21349:SF7">
    <property type="entry name" value="LARGE RIBOSOMAL SUBUNIT PROTEIN BL21C"/>
    <property type="match status" value="1"/>
</dbReference>